<evidence type="ECO:0000256" key="1">
    <source>
        <dbReference type="SAM" id="SignalP"/>
    </source>
</evidence>
<proteinExistence type="predicted"/>
<protein>
    <submittedName>
        <fullName evidence="2">TraB/GumN family protein</fullName>
    </submittedName>
</protein>
<keyword evidence="3" id="KW-1185">Reference proteome</keyword>
<accession>A0ABU9IZF4</accession>
<evidence type="ECO:0000313" key="2">
    <source>
        <dbReference type="EMBL" id="MEL1263777.1"/>
    </source>
</evidence>
<dbReference type="Proteomes" id="UP001459204">
    <property type="component" value="Unassembled WGS sequence"/>
</dbReference>
<organism evidence="2 3">
    <name type="scientific">Pseudoxanthomonas putridarboris</name>
    <dbReference type="NCBI Taxonomy" id="752605"/>
    <lineage>
        <taxon>Bacteria</taxon>
        <taxon>Pseudomonadati</taxon>
        <taxon>Pseudomonadota</taxon>
        <taxon>Gammaproteobacteria</taxon>
        <taxon>Lysobacterales</taxon>
        <taxon>Lysobacteraceae</taxon>
        <taxon>Pseudoxanthomonas</taxon>
    </lineage>
</organism>
<keyword evidence="1" id="KW-0732">Signal</keyword>
<feature type="signal peptide" evidence="1">
    <location>
        <begin position="1"/>
        <end position="19"/>
    </location>
</feature>
<sequence length="340" mass="36860">MRLLCVGLLWLSALVPVLAQTPAEPPVAATTATGAAPVIDMDTMVVSGVQPGPGLWRVSKDGHVLWIMGTLSPLPKRMTWLSRDVEGVIAESQEALKAPGVSFDADIGIVRGAMLIPSLLKARRNPDGATLQEVLPADLYARWQVLKLKYIGRDAGVEKWRPIFAARELYEAAIKKAGLAEGGIVGPVVEKAVKAHKVKVTSPVVKLKVEDPKNALREFRDSSLSDVDCFRRTLDRLETDLAAMTARANAWAIGDIEALRAMPYDDQNRACILAMTETGFAQKRGLDDLPRKVEAEWMAAAEAALQNNASTFATLPISELLKPDGYLSKLQAKGYEVEAP</sequence>
<gene>
    <name evidence="2" type="ORF">AAD027_05235</name>
</gene>
<name>A0ABU9IZF4_9GAMM</name>
<dbReference type="CDD" id="cd14788">
    <property type="entry name" value="GumN"/>
    <property type="match status" value="1"/>
</dbReference>
<dbReference type="EMBL" id="JBBWWT010000002">
    <property type="protein sequence ID" value="MEL1263777.1"/>
    <property type="molecule type" value="Genomic_DNA"/>
</dbReference>
<dbReference type="InterPro" id="IPR002816">
    <property type="entry name" value="TraB/PrgY/GumN_fam"/>
</dbReference>
<reference evidence="2 3" key="1">
    <citation type="submission" date="2024-04" db="EMBL/GenBank/DDBJ databases">
        <title>Draft genome sequence of Pseudoxanthomonas putridarboris WD12.</title>
        <authorList>
            <person name="Oh J."/>
        </authorList>
    </citation>
    <scope>NUCLEOTIDE SEQUENCE [LARGE SCALE GENOMIC DNA]</scope>
    <source>
        <strain evidence="2 3">WD12</strain>
    </source>
</reference>
<dbReference type="RefSeq" id="WP_341724962.1">
    <property type="nucleotide sequence ID" value="NZ_JBBWWT010000002.1"/>
</dbReference>
<comment type="caution">
    <text evidence="2">The sequence shown here is derived from an EMBL/GenBank/DDBJ whole genome shotgun (WGS) entry which is preliminary data.</text>
</comment>
<dbReference type="Pfam" id="PF01963">
    <property type="entry name" value="TraB_PrgY_gumN"/>
    <property type="match status" value="1"/>
</dbReference>
<feature type="chain" id="PRO_5046120512" evidence="1">
    <location>
        <begin position="20"/>
        <end position="340"/>
    </location>
</feature>
<evidence type="ECO:0000313" key="3">
    <source>
        <dbReference type="Proteomes" id="UP001459204"/>
    </source>
</evidence>